<proteinExistence type="predicted"/>
<organism evidence="2 3">
    <name type="scientific">Eublepharis macularius</name>
    <name type="common">Leopard gecko</name>
    <name type="synonym">Cyrtodactylus macularius</name>
    <dbReference type="NCBI Taxonomy" id="481883"/>
    <lineage>
        <taxon>Eukaryota</taxon>
        <taxon>Metazoa</taxon>
        <taxon>Chordata</taxon>
        <taxon>Craniata</taxon>
        <taxon>Vertebrata</taxon>
        <taxon>Euteleostomi</taxon>
        <taxon>Lepidosauria</taxon>
        <taxon>Squamata</taxon>
        <taxon>Bifurcata</taxon>
        <taxon>Gekkota</taxon>
        <taxon>Eublepharidae</taxon>
        <taxon>Eublepharinae</taxon>
        <taxon>Eublepharis</taxon>
    </lineage>
</organism>
<reference evidence="3" key="1">
    <citation type="submission" date="2025-08" db="UniProtKB">
        <authorList>
            <consortium name="RefSeq"/>
        </authorList>
    </citation>
    <scope>IDENTIFICATION</scope>
    <source>
        <tissue evidence="3">Blood</tissue>
    </source>
</reference>
<keyword evidence="1" id="KW-1133">Transmembrane helix</keyword>
<dbReference type="PANTHER" id="PTHR37998">
    <property type="entry name" value="TRANSMEMBRANE PROTEIN 262"/>
    <property type="match status" value="1"/>
</dbReference>
<name>A0AA97KS55_EUBMA</name>
<keyword evidence="1" id="KW-0472">Membrane</keyword>
<keyword evidence="1" id="KW-0812">Transmembrane</keyword>
<feature type="transmembrane region" description="Helical" evidence="1">
    <location>
        <begin position="81"/>
        <end position="103"/>
    </location>
</feature>
<dbReference type="InterPro" id="IPR040431">
    <property type="entry name" value="TM262"/>
</dbReference>
<sequence length="117" mass="13477">MSWKDPFVTVTFPSKVVLTIASILLLIIHTGVIIGDLYHFLGSQRVDLMSFHFTITLLFSQVASFYWALLATIYTLQAEDSVLMCFALTSLALNFAVFIVRFVMEFFTIAYREERYE</sequence>
<dbReference type="PANTHER" id="PTHR37998:SF1">
    <property type="entry name" value="CATION CHANNEL SPERM-ASSOCIATED AUXILIARY SUBUNIT TMEM262"/>
    <property type="match status" value="1"/>
</dbReference>
<dbReference type="KEGG" id="emc:129325294"/>
<dbReference type="AlphaFoldDB" id="A0AA97KS55"/>
<evidence type="ECO:0000313" key="3">
    <source>
        <dbReference type="RefSeq" id="XP_054828934.1"/>
    </source>
</evidence>
<protein>
    <submittedName>
        <fullName evidence="3">Cation channel sperm-associated auxiliary subunit TMEM262</fullName>
    </submittedName>
</protein>
<dbReference type="Proteomes" id="UP001190640">
    <property type="component" value="Chromosome 1"/>
</dbReference>
<accession>A0AA97KS55</accession>
<dbReference type="GeneID" id="129325294"/>
<feature type="transmembrane region" description="Helical" evidence="1">
    <location>
        <begin position="20"/>
        <end position="41"/>
    </location>
</feature>
<evidence type="ECO:0000313" key="2">
    <source>
        <dbReference type="Proteomes" id="UP001190640"/>
    </source>
</evidence>
<gene>
    <name evidence="3" type="primary">TMEM262</name>
</gene>
<evidence type="ECO:0000256" key="1">
    <source>
        <dbReference type="SAM" id="Phobius"/>
    </source>
</evidence>
<dbReference type="CTD" id="100130348"/>
<keyword evidence="2" id="KW-1185">Reference proteome</keyword>
<feature type="transmembrane region" description="Helical" evidence="1">
    <location>
        <begin position="53"/>
        <end position="75"/>
    </location>
</feature>
<dbReference type="RefSeq" id="XP_054828934.1">
    <property type="nucleotide sequence ID" value="XM_054972959.1"/>
</dbReference>